<dbReference type="GO" id="GO:0008076">
    <property type="term" value="C:voltage-gated potassium channel complex"/>
    <property type="evidence" value="ECO:0007669"/>
    <property type="project" value="InterPro"/>
</dbReference>
<protein>
    <submittedName>
        <fullName evidence="10">Two pore domain potassium channel family protein</fullName>
    </submittedName>
</protein>
<evidence type="ECO:0000259" key="9">
    <source>
        <dbReference type="Pfam" id="PF07885"/>
    </source>
</evidence>
<evidence type="ECO:0000256" key="6">
    <source>
        <dbReference type="ARBA" id="ARBA00023136"/>
    </source>
</evidence>
<dbReference type="GO" id="GO:0005249">
    <property type="term" value="F:voltage-gated potassium channel activity"/>
    <property type="evidence" value="ECO:0007669"/>
    <property type="project" value="InterPro"/>
</dbReference>
<dbReference type="Proteomes" id="UP000298656">
    <property type="component" value="Chromosome 1"/>
</dbReference>
<feature type="transmembrane region" description="Helical" evidence="8">
    <location>
        <begin position="63"/>
        <end position="80"/>
    </location>
</feature>
<dbReference type="SUPFAM" id="SSF81324">
    <property type="entry name" value="Voltage-gated potassium channels"/>
    <property type="match status" value="1"/>
</dbReference>
<dbReference type="OrthoDB" id="9799090at2"/>
<keyword evidence="11" id="KW-1185">Reference proteome</keyword>
<dbReference type="PRINTS" id="PR00169">
    <property type="entry name" value="KCHANNEL"/>
</dbReference>
<proteinExistence type="predicted"/>
<keyword evidence="4 8" id="KW-1133">Transmembrane helix</keyword>
<evidence type="ECO:0000256" key="4">
    <source>
        <dbReference type="ARBA" id="ARBA00022989"/>
    </source>
</evidence>
<gene>
    <name evidence="10" type="ORF">FAZ95_06625</name>
</gene>
<keyword evidence="3 8" id="KW-0812">Transmembrane</keyword>
<evidence type="ECO:0000256" key="8">
    <source>
        <dbReference type="SAM" id="Phobius"/>
    </source>
</evidence>
<keyword evidence="7 10" id="KW-0407">Ion channel</keyword>
<dbReference type="RefSeq" id="WP_137331720.1">
    <property type="nucleotide sequence ID" value="NZ_CP040077.1"/>
</dbReference>
<evidence type="ECO:0000256" key="7">
    <source>
        <dbReference type="ARBA" id="ARBA00023303"/>
    </source>
</evidence>
<dbReference type="PANTHER" id="PTHR11537:SF254">
    <property type="entry name" value="POTASSIUM VOLTAGE-GATED CHANNEL PROTEIN SHAB"/>
    <property type="match status" value="1"/>
</dbReference>
<evidence type="ECO:0000256" key="3">
    <source>
        <dbReference type="ARBA" id="ARBA00022692"/>
    </source>
</evidence>
<dbReference type="EMBL" id="CP040077">
    <property type="protein sequence ID" value="QCP48889.1"/>
    <property type="molecule type" value="Genomic_DNA"/>
</dbReference>
<keyword evidence="5" id="KW-0406">Ion transport</keyword>
<evidence type="ECO:0000313" key="10">
    <source>
        <dbReference type="EMBL" id="QCP48889.1"/>
    </source>
</evidence>
<feature type="transmembrane region" description="Helical" evidence="8">
    <location>
        <begin position="31"/>
        <end position="51"/>
    </location>
</feature>
<keyword evidence="6 8" id="KW-0472">Membrane</keyword>
<dbReference type="InterPro" id="IPR013099">
    <property type="entry name" value="K_chnl_dom"/>
</dbReference>
<evidence type="ECO:0000256" key="2">
    <source>
        <dbReference type="ARBA" id="ARBA00022448"/>
    </source>
</evidence>
<dbReference type="KEGG" id="tvl:FAZ95_06625"/>
<name>A0A4P8ISJ8_9BURK</name>
<feature type="domain" description="Potassium channel" evidence="9">
    <location>
        <begin position="36"/>
        <end position="112"/>
    </location>
</feature>
<comment type="subcellular location">
    <subcellularLocation>
        <location evidence="1">Membrane</location>
        <topology evidence="1">Multi-pass membrane protein</topology>
    </subcellularLocation>
</comment>
<dbReference type="InterPro" id="IPR028325">
    <property type="entry name" value="VG_K_chnl"/>
</dbReference>
<dbReference type="PANTHER" id="PTHR11537">
    <property type="entry name" value="VOLTAGE-GATED POTASSIUM CHANNEL"/>
    <property type="match status" value="1"/>
</dbReference>
<evidence type="ECO:0000256" key="1">
    <source>
        <dbReference type="ARBA" id="ARBA00004141"/>
    </source>
</evidence>
<dbReference type="AlphaFoldDB" id="A0A4P8ISJ8"/>
<reference evidence="10 11" key="1">
    <citation type="submission" date="2019-05" db="EMBL/GenBank/DDBJ databases">
        <title>Burkholderia sp. DHOD12, isolated from subtropical forest soil.</title>
        <authorList>
            <person name="Gao Z.-H."/>
            <person name="Qiu L.-H."/>
        </authorList>
    </citation>
    <scope>NUCLEOTIDE SEQUENCE [LARGE SCALE GENOMIC DNA]</scope>
    <source>
        <strain evidence="10 11">DHOD12</strain>
    </source>
</reference>
<keyword evidence="2" id="KW-0813">Transport</keyword>
<dbReference type="GO" id="GO:0001508">
    <property type="term" value="P:action potential"/>
    <property type="evidence" value="ECO:0007669"/>
    <property type="project" value="TreeGrafter"/>
</dbReference>
<organism evidence="10 11">
    <name type="scientific">Trinickia violacea</name>
    <dbReference type="NCBI Taxonomy" id="2571746"/>
    <lineage>
        <taxon>Bacteria</taxon>
        <taxon>Pseudomonadati</taxon>
        <taxon>Pseudomonadota</taxon>
        <taxon>Betaproteobacteria</taxon>
        <taxon>Burkholderiales</taxon>
        <taxon>Burkholderiaceae</taxon>
        <taxon>Trinickia</taxon>
    </lineage>
</organism>
<evidence type="ECO:0000313" key="11">
    <source>
        <dbReference type="Proteomes" id="UP000298656"/>
    </source>
</evidence>
<feature type="transmembrane region" description="Helical" evidence="8">
    <location>
        <begin position="92"/>
        <end position="116"/>
    </location>
</feature>
<sequence>MDNAAKEAGRARIQPNQAIAEFARVLWHLRAILVLLLVLFLILSVAMYYIGGAVDAATRTQSSLGQTFYFCAVTALTIGYGDVVPTTTFGRIVAVSLGLLGVLITGVITASAVYAIQVAAHRAGLLPGNADDR</sequence>
<dbReference type="Pfam" id="PF07885">
    <property type="entry name" value="Ion_trans_2"/>
    <property type="match status" value="1"/>
</dbReference>
<accession>A0A4P8ISJ8</accession>
<dbReference type="Gene3D" id="1.10.287.70">
    <property type="match status" value="1"/>
</dbReference>
<evidence type="ECO:0000256" key="5">
    <source>
        <dbReference type="ARBA" id="ARBA00023065"/>
    </source>
</evidence>